<dbReference type="Pfam" id="PF01098">
    <property type="entry name" value="FTSW_RODA_SPOVE"/>
    <property type="match status" value="1"/>
</dbReference>
<feature type="transmembrane region" description="Helical" evidence="6">
    <location>
        <begin position="66"/>
        <end position="88"/>
    </location>
</feature>
<proteinExistence type="predicted"/>
<dbReference type="Proteomes" id="UP000177942">
    <property type="component" value="Unassembled WGS sequence"/>
</dbReference>
<evidence type="ECO:0000313" key="7">
    <source>
        <dbReference type="EMBL" id="OGY66164.1"/>
    </source>
</evidence>
<keyword evidence="2 6" id="KW-0812">Transmembrane</keyword>
<dbReference type="PROSITE" id="PS00428">
    <property type="entry name" value="FTSW_RODA_SPOVE"/>
    <property type="match status" value="1"/>
</dbReference>
<dbReference type="GO" id="GO:0008360">
    <property type="term" value="P:regulation of cell shape"/>
    <property type="evidence" value="ECO:0007669"/>
    <property type="project" value="UniProtKB-KW"/>
</dbReference>
<sequence>MFSIIKRQDWFLNSAILFLAIAGLTIIYSGSPNLFWYQLLWFGLGFLGLFLLPLIDWRPIINYPRIIFGAYFLVIALLIVTLFLAPTIRESKSWLVFGPIQFQTSELAKAALIIAFAYFFARRHVGIAHFGILATSLALFLTPAVLILAQPDLGAALILFGIWLGFLLVSGVQWRHLAIGLFLFLVIAALAWGYFLKDYQKERIIGLFNPEYDPLGVNYSVIQSKIAIGSAGFLGKGFGQGTQVQLGFLPEAETDFVLAAFIEEWGLLGGFLIIAAFSFLMLRIIRIGLISENNFSRFVCLGAVIMFLLQFILNVGSSIGLSPVVGVTFPFLSYGGSSILTNFILIGIIQSIVVRFR</sequence>
<reference evidence="7 8" key="1">
    <citation type="journal article" date="2016" name="Nat. Commun.">
        <title>Thousands of microbial genomes shed light on interconnected biogeochemical processes in an aquifer system.</title>
        <authorList>
            <person name="Anantharaman K."/>
            <person name="Brown C.T."/>
            <person name="Hug L.A."/>
            <person name="Sharon I."/>
            <person name="Castelle C.J."/>
            <person name="Probst A.J."/>
            <person name="Thomas B.C."/>
            <person name="Singh A."/>
            <person name="Wilkins M.J."/>
            <person name="Karaoz U."/>
            <person name="Brodie E.L."/>
            <person name="Williams K.H."/>
            <person name="Hubbard S.S."/>
            <person name="Banfield J.F."/>
        </authorList>
    </citation>
    <scope>NUCLEOTIDE SEQUENCE [LARGE SCALE GENOMIC DNA]</scope>
</reference>
<gene>
    <name evidence="7" type="ORF">A3A16_02590</name>
</gene>
<comment type="caution">
    <text evidence="7">The sequence shown here is derived from an EMBL/GenBank/DDBJ whole genome shotgun (WGS) entry which is preliminary data.</text>
</comment>
<dbReference type="InterPro" id="IPR018365">
    <property type="entry name" value="Cell_cycle_FtsW-rel_CS"/>
</dbReference>
<dbReference type="PANTHER" id="PTHR30474">
    <property type="entry name" value="CELL CYCLE PROTEIN"/>
    <property type="match status" value="1"/>
</dbReference>
<dbReference type="STRING" id="1798407.A3A16_02590"/>
<organism evidence="7 8">
    <name type="scientific">Candidatus Harrisonbacteria bacterium RIFCSPLOWO2_01_FULL_44_18</name>
    <dbReference type="NCBI Taxonomy" id="1798407"/>
    <lineage>
        <taxon>Bacteria</taxon>
        <taxon>Candidatus Harrisoniibacteriota</taxon>
    </lineage>
</organism>
<dbReference type="GO" id="GO:0015648">
    <property type="term" value="F:lipid-linked peptidoglycan transporter activity"/>
    <property type="evidence" value="ECO:0007669"/>
    <property type="project" value="TreeGrafter"/>
</dbReference>
<feature type="transmembrane region" description="Helical" evidence="6">
    <location>
        <begin position="35"/>
        <end position="54"/>
    </location>
</feature>
<keyword evidence="4 6" id="KW-1133">Transmembrane helix</keyword>
<evidence type="ECO:0008006" key="9">
    <source>
        <dbReference type="Google" id="ProtNLM"/>
    </source>
</evidence>
<dbReference type="EMBL" id="MHJJ01000004">
    <property type="protein sequence ID" value="OGY66164.1"/>
    <property type="molecule type" value="Genomic_DNA"/>
</dbReference>
<accession>A0A1G1ZNJ3</accession>
<keyword evidence="5 6" id="KW-0472">Membrane</keyword>
<feature type="transmembrane region" description="Helical" evidence="6">
    <location>
        <begin position="12"/>
        <end position="29"/>
    </location>
</feature>
<feature type="transmembrane region" description="Helical" evidence="6">
    <location>
        <begin position="265"/>
        <end position="286"/>
    </location>
</feature>
<evidence type="ECO:0000256" key="1">
    <source>
        <dbReference type="ARBA" id="ARBA00004141"/>
    </source>
</evidence>
<feature type="transmembrane region" description="Helical" evidence="6">
    <location>
        <begin position="127"/>
        <end position="147"/>
    </location>
</feature>
<comment type="subcellular location">
    <subcellularLocation>
        <location evidence="1">Membrane</location>
        <topology evidence="1">Multi-pass membrane protein</topology>
    </subcellularLocation>
</comment>
<feature type="transmembrane region" description="Helical" evidence="6">
    <location>
        <begin position="298"/>
        <end position="319"/>
    </location>
</feature>
<name>A0A1G1ZNJ3_9BACT</name>
<dbReference type="InterPro" id="IPR001182">
    <property type="entry name" value="FtsW/RodA"/>
</dbReference>
<dbReference type="GO" id="GO:0032153">
    <property type="term" value="C:cell division site"/>
    <property type="evidence" value="ECO:0007669"/>
    <property type="project" value="TreeGrafter"/>
</dbReference>
<dbReference type="PANTHER" id="PTHR30474:SF1">
    <property type="entry name" value="PEPTIDOGLYCAN GLYCOSYLTRANSFERASE MRDB"/>
    <property type="match status" value="1"/>
</dbReference>
<evidence type="ECO:0000256" key="4">
    <source>
        <dbReference type="ARBA" id="ARBA00022989"/>
    </source>
</evidence>
<feature type="transmembrane region" description="Helical" evidence="6">
    <location>
        <begin position="100"/>
        <end position="120"/>
    </location>
</feature>
<feature type="transmembrane region" description="Helical" evidence="6">
    <location>
        <begin position="153"/>
        <end position="170"/>
    </location>
</feature>
<dbReference type="AlphaFoldDB" id="A0A1G1ZNJ3"/>
<evidence type="ECO:0000256" key="3">
    <source>
        <dbReference type="ARBA" id="ARBA00022960"/>
    </source>
</evidence>
<evidence type="ECO:0000313" key="8">
    <source>
        <dbReference type="Proteomes" id="UP000177942"/>
    </source>
</evidence>
<evidence type="ECO:0000256" key="2">
    <source>
        <dbReference type="ARBA" id="ARBA00022692"/>
    </source>
</evidence>
<keyword evidence="3" id="KW-0133">Cell shape</keyword>
<evidence type="ECO:0000256" key="6">
    <source>
        <dbReference type="SAM" id="Phobius"/>
    </source>
</evidence>
<dbReference type="GO" id="GO:0005886">
    <property type="term" value="C:plasma membrane"/>
    <property type="evidence" value="ECO:0007669"/>
    <property type="project" value="TreeGrafter"/>
</dbReference>
<dbReference type="GO" id="GO:0051301">
    <property type="term" value="P:cell division"/>
    <property type="evidence" value="ECO:0007669"/>
    <property type="project" value="InterPro"/>
</dbReference>
<feature type="transmembrane region" description="Helical" evidence="6">
    <location>
        <begin position="177"/>
        <end position="195"/>
    </location>
</feature>
<evidence type="ECO:0000256" key="5">
    <source>
        <dbReference type="ARBA" id="ARBA00023136"/>
    </source>
</evidence>
<protein>
    <recommendedName>
        <fullName evidence="9">Rod shape-determining protein RodA</fullName>
    </recommendedName>
</protein>
<feature type="transmembrane region" description="Helical" evidence="6">
    <location>
        <begin position="331"/>
        <end position="354"/>
    </location>
</feature>